<proteinExistence type="predicted"/>
<keyword evidence="6" id="KW-0449">Lipoprotein</keyword>
<keyword evidence="4" id="KW-0472">Membrane</keyword>
<organism evidence="7 8">
    <name type="scientific">Kibdelosporangium banguiense</name>
    <dbReference type="NCBI Taxonomy" id="1365924"/>
    <lineage>
        <taxon>Bacteria</taxon>
        <taxon>Bacillati</taxon>
        <taxon>Actinomycetota</taxon>
        <taxon>Actinomycetes</taxon>
        <taxon>Pseudonocardiales</taxon>
        <taxon>Pseudonocardiaceae</taxon>
        <taxon>Kibdelosporangium</taxon>
    </lineage>
</organism>
<evidence type="ECO:0000256" key="2">
    <source>
        <dbReference type="ARBA" id="ARBA00022475"/>
    </source>
</evidence>
<evidence type="ECO:0000313" key="8">
    <source>
        <dbReference type="Proteomes" id="UP001519332"/>
    </source>
</evidence>
<name>A0ABS4U2X7_9PSEU</name>
<dbReference type="RefSeq" id="WP_209647669.1">
    <property type="nucleotide sequence ID" value="NZ_JAGINW010000001.1"/>
</dbReference>
<dbReference type="Proteomes" id="UP001519332">
    <property type="component" value="Unassembled WGS sequence"/>
</dbReference>
<keyword evidence="5" id="KW-0564">Palmitate</keyword>
<evidence type="ECO:0000256" key="4">
    <source>
        <dbReference type="ARBA" id="ARBA00023136"/>
    </source>
</evidence>
<keyword evidence="2" id="KW-1003">Cell membrane</keyword>
<comment type="caution">
    <text evidence="7">The sequence shown here is derived from an EMBL/GenBank/DDBJ whole genome shotgun (WGS) entry which is preliminary data.</text>
</comment>
<dbReference type="InterPro" id="IPR032018">
    <property type="entry name" value="LppA/LppB/LprP"/>
</dbReference>
<evidence type="ECO:0000256" key="1">
    <source>
        <dbReference type="ARBA" id="ARBA00004193"/>
    </source>
</evidence>
<reference evidence="7 8" key="1">
    <citation type="submission" date="2021-03" db="EMBL/GenBank/DDBJ databases">
        <title>Sequencing the genomes of 1000 actinobacteria strains.</title>
        <authorList>
            <person name="Klenk H.-P."/>
        </authorList>
    </citation>
    <scope>NUCLEOTIDE SEQUENCE [LARGE SCALE GENOMIC DNA]</scope>
    <source>
        <strain evidence="7 8">DSM 46670</strain>
    </source>
</reference>
<dbReference type="PROSITE" id="PS51257">
    <property type="entry name" value="PROKAR_LIPOPROTEIN"/>
    <property type="match status" value="1"/>
</dbReference>
<evidence type="ECO:0000256" key="6">
    <source>
        <dbReference type="ARBA" id="ARBA00023288"/>
    </source>
</evidence>
<keyword evidence="3" id="KW-0732">Signal</keyword>
<protein>
    <recommendedName>
        <fullName evidence="9">Lipoprotein</fullName>
    </recommendedName>
</protein>
<accession>A0ABS4U2X7</accession>
<evidence type="ECO:0000256" key="5">
    <source>
        <dbReference type="ARBA" id="ARBA00023139"/>
    </source>
</evidence>
<dbReference type="Gene3D" id="3.30.2030.20">
    <property type="match status" value="1"/>
</dbReference>
<dbReference type="EMBL" id="JAGINW010000001">
    <property type="protein sequence ID" value="MBP2331020.1"/>
    <property type="molecule type" value="Genomic_DNA"/>
</dbReference>
<keyword evidence="8" id="KW-1185">Reference proteome</keyword>
<gene>
    <name evidence="7" type="ORF">JOF56_011405</name>
</gene>
<evidence type="ECO:0000256" key="3">
    <source>
        <dbReference type="ARBA" id="ARBA00022729"/>
    </source>
</evidence>
<comment type="subcellular location">
    <subcellularLocation>
        <location evidence="1">Cell membrane</location>
        <topology evidence="1">Lipid-anchor</topology>
    </subcellularLocation>
</comment>
<evidence type="ECO:0000313" key="7">
    <source>
        <dbReference type="EMBL" id="MBP2331020.1"/>
    </source>
</evidence>
<sequence>MRPLAPLFMVLTVLVIGCGPTGKQGKEEEKKAMENSQFAELMTRPDIDSAVKRYEELRAKIRSRLVDAKFLASWQERPDSSGGGGCSRDFPEVTSDDARFLALPTWRSDGNLPDGKWDAAVAAVTEIARQYGFGDPKTVVNRPSDHEVSTRDGYGAELLFGTAKNTILTLTTGCHLTAAAHQRGTPTAKPTY</sequence>
<dbReference type="Pfam" id="PF16708">
    <property type="entry name" value="LppA"/>
    <property type="match status" value="1"/>
</dbReference>
<evidence type="ECO:0008006" key="9">
    <source>
        <dbReference type="Google" id="ProtNLM"/>
    </source>
</evidence>